<feature type="region of interest" description="Disordered" evidence="13">
    <location>
        <begin position="1"/>
        <end position="32"/>
    </location>
</feature>
<dbReference type="Gene3D" id="1.10.10.10">
    <property type="entry name" value="Winged helix-like DNA-binding domain superfamily/Winged helix DNA-binding domain"/>
    <property type="match status" value="2"/>
</dbReference>
<comment type="subcellular location">
    <subcellularLocation>
        <location evidence="1 12">Nucleus</location>
    </subcellularLocation>
</comment>
<dbReference type="OrthoDB" id="5318at2759"/>
<dbReference type="GeneID" id="103398381"/>
<accession>A0A3P8WTW8</accession>
<evidence type="ECO:0000256" key="4">
    <source>
        <dbReference type="ARBA" id="ARBA00023015"/>
    </source>
</evidence>
<evidence type="ECO:0000256" key="10">
    <source>
        <dbReference type="ARBA" id="ARBA00039673"/>
    </source>
</evidence>
<keyword evidence="4 12" id="KW-0805">Transcription regulation</keyword>
<dbReference type="FunFam" id="1.10.10.10:FF:000073">
    <property type="entry name" value="E2F transcription factor 8"/>
    <property type="match status" value="1"/>
</dbReference>
<dbReference type="GO" id="GO:0001946">
    <property type="term" value="P:lymphangiogenesis"/>
    <property type="evidence" value="ECO:0007669"/>
    <property type="project" value="Ensembl"/>
</dbReference>
<dbReference type="KEGG" id="csem:103398381"/>
<feature type="region of interest" description="Disordered" evidence="13">
    <location>
        <begin position="549"/>
        <end position="571"/>
    </location>
</feature>
<keyword evidence="7 12" id="KW-0804">Transcription</keyword>
<dbReference type="CTD" id="79733"/>
<sequence length="872" mass="95934">MCSVSAENVLTMGPLTTPKKGREGPSGDPWTPTSNLKMLISAASPDIRNREKELCMDHEGQFQDIEAGESEKLISRKEKSLGLLCHKFLARYPDYPNPALDNDICLDDVANELNVERRRIYDIMNVLESLHMVSRFAKNRYTWHGRSKLAQTLAILKKVGEEHHYGQQMLQIKQRLFDFDGEEKENEEAADLQTDEQGQKELFFVELPGVEFKAASVNSRKDKSLRVMSQKFVMLFLVSDTRIVCLDVAAKILIGEDQDADQDKNKFKTKVRRLYDIANVLRSLKLIEKVHVTDQRGRKPAFEWIGPVEFPHIKDLERSTSECSSKRTNVLESRASLDNCAKKLFSSPGTKRSFTRHPSLIKLAKSIQDDRRKINSAPSSPFKNSLSDASNMESNKMAQLAAICKIQLDQESVTKAEDPKHCSADSEPAPSNSMEKPQISLLTPIQESRGNTTVHLTPVTAQPSGSVAYIPAQCSSLIPVMVSQQQGNRPYAVYLPTSSLRSNSLARPQPTSLAVRSMTFEDKMGQSPMNQFAAGRASEVSPLVFKRIRSDSASDSSPNKSRRTGQNFKDSSPKLCEILQARLKSHRGSQLSSRPSPRALHLDPEFVNTPADSKADQTLVQSLETFLDKEEKAVTSDSEAGLTPGYLHTETLVPAGYLIPISQQSLLSFKEAKCSGGENNGALTPTYNFQLTPTAGSRPTSAQEVTPISLRRHRPAATPPPAPATDSPRTVSAQPLHLHSPSPAILNFTLQNLGLISGSSPRNNFASTPTSEYSTTLSSPLALQQQRSMVFIKPLSPLPVHQSVSPHSVALLSLPQSMMATPKGNGLPQPSFFQTPVPVSPLAAMVTASAAASATKTVYVPQRRLDVNTEDS</sequence>
<dbReference type="Ensembl" id="ENSCSET00000030598.1">
    <property type="protein sequence ID" value="ENSCSEP00000030194.1"/>
    <property type="gene ID" value="ENSCSEG00000019335.1"/>
</dbReference>
<evidence type="ECO:0000259" key="14">
    <source>
        <dbReference type="SMART" id="SM01372"/>
    </source>
</evidence>
<dbReference type="GO" id="GO:0045892">
    <property type="term" value="P:negative regulation of DNA-templated transcription"/>
    <property type="evidence" value="ECO:0007669"/>
    <property type="project" value="Ensembl"/>
</dbReference>
<keyword evidence="9" id="KW-0131">Cell cycle</keyword>
<protein>
    <recommendedName>
        <fullName evidence="10">Transcription factor E2F8</fullName>
    </recommendedName>
</protein>
<evidence type="ECO:0000256" key="8">
    <source>
        <dbReference type="ARBA" id="ARBA00023242"/>
    </source>
</evidence>
<keyword evidence="5 12" id="KW-0238">DNA-binding</keyword>
<feature type="region of interest" description="Disordered" evidence="13">
    <location>
        <begin position="415"/>
        <end position="436"/>
    </location>
</feature>
<dbReference type="InterPro" id="IPR036390">
    <property type="entry name" value="WH_DNA-bd_sf"/>
</dbReference>
<dbReference type="SMART" id="SM01372">
    <property type="entry name" value="E2F_TDP"/>
    <property type="match status" value="2"/>
</dbReference>
<evidence type="ECO:0000256" key="12">
    <source>
        <dbReference type="RuleBase" id="RU003796"/>
    </source>
</evidence>
<evidence type="ECO:0000313" key="15">
    <source>
        <dbReference type="Ensembl" id="ENSCSEP00000030194.1"/>
    </source>
</evidence>
<dbReference type="OMA" id="NPAINND"/>
<dbReference type="AlphaFoldDB" id="A0A3P8WTW8"/>
<evidence type="ECO:0000256" key="1">
    <source>
        <dbReference type="ARBA" id="ARBA00004123"/>
    </source>
</evidence>
<dbReference type="InParanoid" id="A0A3P8WTW8"/>
<dbReference type="GO" id="GO:0045944">
    <property type="term" value="P:positive regulation of transcription by RNA polymerase II"/>
    <property type="evidence" value="ECO:0007669"/>
    <property type="project" value="Ensembl"/>
</dbReference>
<reference evidence="15" key="2">
    <citation type="submission" date="2025-09" db="UniProtKB">
        <authorList>
            <consortium name="Ensembl"/>
        </authorList>
    </citation>
    <scope>IDENTIFICATION</scope>
</reference>
<evidence type="ECO:0000256" key="2">
    <source>
        <dbReference type="ARBA" id="ARBA00010940"/>
    </source>
</evidence>
<evidence type="ECO:0000256" key="11">
    <source>
        <dbReference type="ARBA" id="ARBA00058973"/>
    </source>
</evidence>
<feature type="compositionally biased region" description="Polar residues" evidence="13">
    <location>
        <begin position="691"/>
        <end position="706"/>
    </location>
</feature>
<dbReference type="GO" id="GO:0008045">
    <property type="term" value="P:motor neuron axon guidance"/>
    <property type="evidence" value="ECO:0007669"/>
    <property type="project" value="Ensembl"/>
</dbReference>
<dbReference type="FunFam" id="1.10.10.10:FF:000100">
    <property type="entry name" value="E2F transcription factor 8"/>
    <property type="match status" value="1"/>
</dbReference>
<name>A0A3P8WTW8_CYNSE</name>
<evidence type="ECO:0000256" key="5">
    <source>
        <dbReference type="ARBA" id="ARBA00023125"/>
    </source>
</evidence>
<evidence type="ECO:0000256" key="9">
    <source>
        <dbReference type="ARBA" id="ARBA00023306"/>
    </source>
</evidence>
<dbReference type="GeneTree" id="ENSGT00940000158651"/>
<dbReference type="RefSeq" id="XP_008335200.1">
    <property type="nucleotide sequence ID" value="XM_008336978.3"/>
</dbReference>
<dbReference type="PANTHER" id="PTHR12081:SF40">
    <property type="entry name" value="TRANSCRIPTION FACTOR E2F8"/>
    <property type="match status" value="1"/>
</dbReference>
<feature type="region of interest" description="Disordered" evidence="13">
    <location>
        <begin position="366"/>
        <end position="391"/>
    </location>
</feature>
<dbReference type="PANTHER" id="PTHR12081">
    <property type="entry name" value="TRANSCRIPTION FACTOR E2F"/>
    <property type="match status" value="1"/>
</dbReference>
<feature type="region of interest" description="Disordered" evidence="13">
    <location>
        <begin position="584"/>
        <end position="614"/>
    </location>
</feature>
<keyword evidence="3" id="KW-0678">Repressor</keyword>
<feature type="compositionally biased region" description="Basic and acidic residues" evidence="13">
    <location>
        <begin position="415"/>
        <end position="424"/>
    </location>
</feature>
<keyword evidence="8 12" id="KW-0539">Nucleus</keyword>
<evidence type="ECO:0000313" key="16">
    <source>
        <dbReference type="Proteomes" id="UP000265120"/>
    </source>
</evidence>
<dbReference type="GO" id="GO:0000981">
    <property type="term" value="F:DNA-binding transcription factor activity, RNA polymerase II-specific"/>
    <property type="evidence" value="ECO:0007669"/>
    <property type="project" value="TreeGrafter"/>
</dbReference>
<dbReference type="InterPro" id="IPR003316">
    <property type="entry name" value="E2F_WHTH_DNA-bd_dom"/>
</dbReference>
<dbReference type="GO" id="GO:0090575">
    <property type="term" value="C:RNA polymerase II transcription regulator complex"/>
    <property type="evidence" value="ECO:0007669"/>
    <property type="project" value="TreeGrafter"/>
</dbReference>
<reference evidence="15" key="1">
    <citation type="submission" date="2025-08" db="UniProtKB">
        <authorList>
            <consortium name="Ensembl"/>
        </authorList>
    </citation>
    <scope>IDENTIFICATION</scope>
</reference>
<feature type="domain" description="E2F/DP family winged-helix DNA-binding" evidence="14">
    <location>
        <begin position="76"/>
        <end position="145"/>
    </location>
</feature>
<dbReference type="InterPro" id="IPR036388">
    <property type="entry name" value="WH-like_DNA-bd_sf"/>
</dbReference>
<evidence type="ECO:0000256" key="13">
    <source>
        <dbReference type="SAM" id="MobiDB-lite"/>
    </source>
</evidence>
<dbReference type="Proteomes" id="UP000265120">
    <property type="component" value="Unassembled WGS sequence"/>
</dbReference>
<feature type="compositionally biased region" description="Polar residues" evidence="13">
    <location>
        <begin position="376"/>
        <end position="391"/>
    </location>
</feature>
<dbReference type="FunCoup" id="A0A3P8WTW8">
    <property type="interactions" value="717"/>
</dbReference>
<dbReference type="GO" id="GO:0000978">
    <property type="term" value="F:RNA polymerase II cis-regulatory region sequence-specific DNA binding"/>
    <property type="evidence" value="ECO:0007669"/>
    <property type="project" value="InterPro"/>
</dbReference>
<evidence type="ECO:0000256" key="7">
    <source>
        <dbReference type="ARBA" id="ARBA00023163"/>
    </source>
</evidence>
<feature type="region of interest" description="Disordered" evidence="13">
    <location>
        <begin position="691"/>
        <end position="734"/>
    </location>
</feature>
<feature type="domain" description="E2F/DP family winged-helix DNA-binding" evidence="14">
    <location>
        <begin position="220"/>
        <end position="306"/>
    </location>
</feature>
<dbReference type="InterPro" id="IPR015633">
    <property type="entry name" value="E2F"/>
</dbReference>
<evidence type="ECO:0000256" key="3">
    <source>
        <dbReference type="ARBA" id="ARBA00022491"/>
    </source>
</evidence>
<comment type="function">
    <text evidence="11">Atypical E2F transcription factor that participates in various processes such as angiogenesis and polyploidization of specialized cells. Mainly acts as a transcription repressor that binds DNA independently of DP proteins and specifically recognizes the E2 recognition site 5'-TTTC[CG]CGC-3'. Directly represses transcription of classical E2F transcription factors such as e2f1. Acts as a regulator of S-phase by recognizing and binding the E2-related site 5'-TTCCCGCC-3' and mediating repression of G1/S-regulated genes. Acts as a promoter of sprouting angiogenesis, possibly by acting as a transcription activator and promoting expression of vegfa.</text>
</comment>
<dbReference type="SUPFAM" id="SSF46785">
    <property type="entry name" value="Winged helix' DNA-binding domain"/>
    <property type="match status" value="2"/>
</dbReference>
<keyword evidence="6" id="KW-0010">Activator</keyword>
<dbReference type="Pfam" id="PF02319">
    <property type="entry name" value="WHD_E2F_TDP"/>
    <property type="match status" value="2"/>
</dbReference>
<proteinExistence type="inferred from homology"/>
<organism evidence="15 16">
    <name type="scientific">Cynoglossus semilaevis</name>
    <name type="common">Tongue sole</name>
    <dbReference type="NCBI Taxonomy" id="244447"/>
    <lineage>
        <taxon>Eukaryota</taxon>
        <taxon>Metazoa</taxon>
        <taxon>Chordata</taxon>
        <taxon>Craniata</taxon>
        <taxon>Vertebrata</taxon>
        <taxon>Euteleostomi</taxon>
        <taxon>Actinopterygii</taxon>
        <taxon>Neopterygii</taxon>
        <taxon>Teleostei</taxon>
        <taxon>Neoteleostei</taxon>
        <taxon>Acanthomorphata</taxon>
        <taxon>Carangaria</taxon>
        <taxon>Pleuronectiformes</taxon>
        <taxon>Pleuronectoidei</taxon>
        <taxon>Cynoglossidae</taxon>
        <taxon>Cynoglossinae</taxon>
        <taxon>Cynoglossus</taxon>
    </lineage>
</organism>
<evidence type="ECO:0000256" key="6">
    <source>
        <dbReference type="ARBA" id="ARBA00023159"/>
    </source>
</evidence>
<dbReference type="GO" id="GO:0002040">
    <property type="term" value="P:sprouting angiogenesis"/>
    <property type="evidence" value="ECO:0007669"/>
    <property type="project" value="Ensembl"/>
</dbReference>
<comment type="similarity">
    <text evidence="2 12">Belongs to the E2F/DP family.</text>
</comment>
<dbReference type="STRING" id="244447.ENSCSEP00000030194"/>
<keyword evidence="16" id="KW-1185">Reference proteome</keyword>